<evidence type="ECO:0000259" key="1">
    <source>
        <dbReference type="Pfam" id="PF13472"/>
    </source>
</evidence>
<dbReference type="InterPro" id="IPR036514">
    <property type="entry name" value="SGNH_hydro_sf"/>
</dbReference>
<dbReference type="GO" id="GO:0004622">
    <property type="term" value="F:phosphatidylcholine lysophospholipase activity"/>
    <property type="evidence" value="ECO:0007669"/>
    <property type="project" value="TreeGrafter"/>
</dbReference>
<dbReference type="AlphaFoldDB" id="A0A939F227"/>
<dbReference type="Gene3D" id="3.40.50.1110">
    <property type="entry name" value="SGNH hydrolase"/>
    <property type="match status" value="1"/>
</dbReference>
<dbReference type="InterPro" id="IPR013830">
    <property type="entry name" value="SGNH_hydro"/>
</dbReference>
<sequence length="264" mass="29792">MTSVDYDNPGVVEVSLMIVGDSISHGSSGDWTWRYRFWKHLRTFGLDVDFVGPYKTLDNIRTEEVGDGDETYADSEFDRDHAAKWGQPYVVAKTTIQEYVETYRPDFVLVLLGINDLVWYDTDPDEFETNLREFIGNARSGHHAVRLILGTILETARATEDFAFAKRVSKCNDRIRAVAAELRRPISPIEVADTAVEFVAAEHTWDDTHPNPNGEVRIAAAFSDVLAQRFQIGGMYPRPYPVLDDIRPEAKAPVHIDTAEDAGR</sequence>
<dbReference type="PANTHER" id="PTHR30383">
    <property type="entry name" value="THIOESTERASE 1/PROTEASE 1/LYSOPHOSPHOLIPASE L1"/>
    <property type="match status" value="1"/>
</dbReference>
<evidence type="ECO:0000313" key="3">
    <source>
        <dbReference type="Proteomes" id="UP000664167"/>
    </source>
</evidence>
<dbReference type="RefSeq" id="WP_206959200.1">
    <property type="nucleotide sequence ID" value="NZ_BAAAJJ010000008.1"/>
</dbReference>
<evidence type="ECO:0000313" key="2">
    <source>
        <dbReference type="EMBL" id="MBO0510418.1"/>
    </source>
</evidence>
<dbReference type="Pfam" id="PF13472">
    <property type="entry name" value="Lipase_GDSL_2"/>
    <property type="match status" value="1"/>
</dbReference>
<dbReference type="EMBL" id="JAFLRJ010000007">
    <property type="protein sequence ID" value="MBO0510418.1"/>
    <property type="molecule type" value="Genomic_DNA"/>
</dbReference>
<accession>A0A939F227</accession>
<reference evidence="2" key="1">
    <citation type="submission" date="2021-03" db="EMBL/GenBank/DDBJ databases">
        <title>Streptomyces poriferae sp. nov., a novel marine sponge-derived Actinobacteria species with anti-MRSA activity.</title>
        <authorList>
            <person name="Sandoval-Powers M."/>
            <person name="Kralova S."/>
            <person name="Nguyen G.-S."/>
            <person name="Fawwal D."/>
            <person name="Degnes K."/>
            <person name="Klinkenberg G."/>
            <person name="Sletta H."/>
            <person name="Wentzel A."/>
            <person name="Liles M.R."/>
        </authorList>
    </citation>
    <scope>NUCLEOTIDE SEQUENCE</scope>
    <source>
        <strain evidence="2">DSM 41794</strain>
    </source>
</reference>
<proteinExistence type="predicted"/>
<dbReference type="PANTHER" id="PTHR30383:SF5">
    <property type="entry name" value="SGNH HYDROLASE-TYPE ESTERASE DOMAIN-CONTAINING PROTEIN"/>
    <property type="match status" value="1"/>
</dbReference>
<dbReference type="SUPFAM" id="SSF52266">
    <property type="entry name" value="SGNH hydrolase"/>
    <property type="match status" value="1"/>
</dbReference>
<comment type="caution">
    <text evidence="2">The sequence shown here is derived from an EMBL/GenBank/DDBJ whole genome shotgun (WGS) entry which is preliminary data.</text>
</comment>
<feature type="domain" description="SGNH hydrolase-type esterase" evidence="1">
    <location>
        <begin position="19"/>
        <end position="214"/>
    </location>
</feature>
<name>A0A939F227_9ACTN</name>
<gene>
    <name evidence="2" type="ORF">J0695_01120</name>
</gene>
<dbReference type="InterPro" id="IPR051532">
    <property type="entry name" value="Ester_Hydrolysis_Enzymes"/>
</dbReference>
<protein>
    <recommendedName>
        <fullName evidence="1">SGNH hydrolase-type esterase domain-containing protein</fullName>
    </recommendedName>
</protein>
<organism evidence="2 3">
    <name type="scientific">Streptomyces beijiangensis</name>
    <dbReference type="NCBI Taxonomy" id="163361"/>
    <lineage>
        <taxon>Bacteria</taxon>
        <taxon>Bacillati</taxon>
        <taxon>Actinomycetota</taxon>
        <taxon>Actinomycetes</taxon>
        <taxon>Kitasatosporales</taxon>
        <taxon>Streptomycetaceae</taxon>
        <taxon>Streptomyces</taxon>
    </lineage>
</organism>
<dbReference type="Proteomes" id="UP000664167">
    <property type="component" value="Unassembled WGS sequence"/>
</dbReference>
<keyword evidence="3" id="KW-1185">Reference proteome</keyword>